<comment type="catalytic activity">
    <reaction evidence="1 11">
        <text>alpha-D-glucose = beta-D-glucose</text>
        <dbReference type="Rhea" id="RHEA:10264"/>
        <dbReference type="ChEBI" id="CHEBI:15903"/>
        <dbReference type="ChEBI" id="CHEBI:17925"/>
        <dbReference type="EC" id="5.1.3.3"/>
    </reaction>
</comment>
<dbReference type="PIRSF" id="PIRSF005096">
    <property type="entry name" value="GALM"/>
    <property type="match status" value="1"/>
</dbReference>
<dbReference type="Pfam" id="PF01263">
    <property type="entry name" value="Aldose_epim"/>
    <property type="match status" value="1"/>
</dbReference>
<evidence type="ECO:0000256" key="7">
    <source>
        <dbReference type="ARBA" id="ARBA00014165"/>
    </source>
</evidence>
<dbReference type="SUPFAM" id="SSF74650">
    <property type="entry name" value="Galactose mutarotase-like"/>
    <property type="match status" value="1"/>
</dbReference>
<evidence type="ECO:0000256" key="10">
    <source>
        <dbReference type="ARBA" id="ARBA00023277"/>
    </source>
</evidence>
<name>A0ABX0X945_9BACT</name>
<dbReference type="GO" id="GO:0004034">
    <property type="term" value="F:aldose 1-epimerase activity"/>
    <property type="evidence" value="ECO:0007669"/>
    <property type="project" value="UniProtKB-EC"/>
</dbReference>
<dbReference type="InterPro" id="IPR011013">
    <property type="entry name" value="Gal_mutarotase_sf_dom"/>
</dbReference>
<dbReference type="PANTHER" id="PTHR10091">
    <property type="entry name" value="ALDOSE-1-EPIMERASE"/>
    <property type="match status" value="1"/>
</dbReference>
<comment type="caution">
    <text evidence="12">The sequence shown here is derived from an EMBL/GenBank/DDBJ whole genome shotgun (WGS) entry which is preliminary data.</text>
</comment>
<dbReference type="RefSeq" id="WP_168036566.1">
    <property type="nucleotide sequence ID" value="NZ_JAATJH010000002.1"/>
</dbReference>
<reference evidence="12 13" key="1">
    <citation type="submission" date="2020-03" db="EMBL/GenBank/DDBJ databases">
        <title>Genomic Encyclopedia of Type Strains, Phase IV (KMG-IV): sequencing the most valuable type-strain genomes for metagenomic binning, comparative biology and taxonomic classification.</title>
        <authorList>
            <person name="Goeker M."/>
        </authorList>
    </citation>
    <scope>NUCLEOTIDE SEQUENCE [LARGE SCALE GENOMIC DNA]</scope>
    <source>
        <strain evidence="12 13">DSM 105096</strain>
    </source>
</reference>
<dbReference type="InterPro" id="IPR018052">
    <property type="entry name" value="Ald1_epimerase_CS"/>
</dbReference>
<protein>
    <recommendedName>
        <fullName evidence="7 11">Aldose 1-epimerase</fullName>
        <ecNumber evidence="6 11">5.1.3.3</ecNumber>
    </recommendedName>
</protein>
<dbReference type="Proteomes" id="UP000770785">
    <property type="component" value="Unassembled WGS sequence"/>
</dbReference>
<dbReference type="CDD" id="cd09019">
    <property type="entry name" value="galactose_mutarotase_like"/>
    <property type="match status" value="1"/>
</dbReference>
<organism evidence="12 13">
    <name type="scientific">Neolewinella antarctica</name>
    <dbReference type="NCBI Taxonomy" id="442734"/>
    <lineage>
        <taxon>Bacteria</taxon>
        <taxon>Pseudomonadati</taxon>
        <taxon>Bacteroidota</taxon>
        <taxon>Saprospiria</taxon>
        <taxon>Saprospirales</taxon>
        <taxon>Lewinellaceae</taxon>
        <taxon>Neolewinella</taxon>
    </lineage>
</organism>
<dbReference type="PANTHER" id="PTHR10091:SF0">
    <property type="entry name" value="GALACTOSE MUTAROTASE"/>
    <property type="match status" value="1"/>
</dbReference>
<comment type="cofactor">
    <cofactor evidence="2">
        <name>Ca(2+)</name>
        <dbReference type="ChEBI" id="CHEBI:29108"/>
    </cofactor>
</comment>
<gene>
    <name evidence="12" type="ORF">GGR27_001284</name>
</gene>
<evidence type="ECO:0000256" key="5">
    <source>
        <dbReference type="ARBA" id="ARBA00011245"/>
    </source>
</evidence>
<evidence type="ECO:0000256" key="2">
    <source>
        <dbReference type="ARBA" id="ARBA00001913"/>
    </source>
</evidence>
<keyword evidence="10 11" id="KW-0119">Carbohydrate metabolism</keyword>
<dbReference type="InterPro" id="IPR015443">
    <property type="entry name" value="Aldose_1-epimerase"/>
</dbReference>
<keyword evidence="9 11" id="KW-0413">Isomerase</keyword>
<dbReference type="PROSITE" id="PS00545">
    <property type="entry name" value="ALDOSE_1_EPIMERASE"/>
    <property type="match status" value="1"/>
</dbReference>
<accession>A0ABX0X945</accession>
<sequence length="344" mass="37614">MPTIITTDFGEAPGQGMVQQYALTNDLGNTVKITNYGALVTSIVCYGGEMVIGFDSLAGYLEGNPYYGATIGRYGNRIAGAQFSLNEEQFDLVANDNGNQLHGGPKGFDKYVWTASTEETSHYASLRLTHVSPDGDMGFPGELTVHVTYTWDNENALRINYEATSTKDTIVNLTNHTYFNIGTADTVHGLELVVSADRYVPVNEAGIPFGETEPVVGTPFDFTSAKPVGQDIDADHPQIQSANGYDNTWAINDYDGSLRPFAVLSDPASGRKLFCSTTEPGVQVFTTNFGSGDYTERGGRPLTTHRAICLETQHFPDSPNQENFTTPRLKVGETYRTTTVYRFE</sequence>
<proteinExistence type="inferred from homology"/>
<evidence type="ECO:0000256" key="6">
    <source>
        <dbReference type="ARBA" id="ARBA00013185"/>
    </source>
</evidence>
<dbReference type="EC" id="5.1.3.3" evidence="6 11"/>
<evidence type="ECO:0000313" key="13">
    <source>
        <dbReference type="Proteomes" id="UP000770785"/>
    </source>
</evidence>
<dbReference type="InterPro" id="IPR014718">
    <property type="entry name" value="GH-type_carb-bd"/>
</dbReference>
<evidence type="ECO:0000256" key="9">
    <source>
        <dbReference type="ARBA" id="ARBA00023235"/>
    </source>
</evidence>
<keyword evidence="13" id="KW-1185">Reference proteome</keyword>
<keyword evidence="8" id="KW-0106">Calcium</keyword>
<dbReference type="Gene3D" id="2.70.98.10">
    <property type="match status" value="1"/>
</dbReference>
<comment type="pathway">
    <text evidence="3 11">Carbohydrate metabolism; hexose metabolism.</text>
</comment>
<dbReference type="InterPro" id="IPR008183">
    <property type="entry name" value="Aldose_1/G6P_1-epimerase"/>
</dbReference>
<comment type="similarity">
    <text evidence="4 11">Belongs to the aldose epimerase family.</text>
</comment>
<comment type="subunit">
    <text evidence="5">Monomer.</text>
</comment>
<evidence type="ECO:0000256" key="11">
    <source>
        <dbReference type="PIRNR" id="PIRNR005096"/>
    </source>
</evidence>
<dbReference type="EMBL" id="JAATJH010000002">
    <property type="protein sequence ID" value="NJC25785.1"/>
    <property type="molecule type" value="Genomic_DNA"/>
</dbReference>
<dbReference type="NCBIfam" id="NF008277">
    <property type="entry name" value="PRK11055.1"/>
    <property type="match status" value="1"/>
</dbReference>
<evidence type="ECO:0000313" key="12">
    <source>
        <dbReference type="EMBL" id="NJC25785.1"/>
    </source>
</evidence>
<dbReference type="InterPro" id="IPR047215">
    <property type="entry name" value="Galactose_mutarotase-like"/>
</dbReference>
<evidence type="ECO:0000256" key="1">
    <source>
        <dbReference type="ARBA" id="ARBA00001614"/>
    </source>
</evidence>
<evidence type="ECO:0000256" key="3">
    <source>
        <dbReference type="ARBA" id="ARBA00005028"/>
    </source>
</evidence>
<evidence type="ECO:0000256" key="4">
    <source>
        <dbReference type="ARBA" id="ARBA00006206"/>
    </source>
</evidence>
<evidence type="ECO:0000256" key="8">
    <source>
        <dbReference type="ARBA" id="ARBA00022837"/>
    </source>
</evidence>